<sequence>MADEDKEPKENEDGAEPGEGDEQKKSKGPLKLLGGIVGLIGAGTILAVMAKPSVEEVPKFVGPAMHTFFLEGEIVGNTRDDNYSRYLKFSPSCSYFAYDLGYPESRRADEHYETLLRETMQFLVSQYLMDEVMGAAARESFSAALEEITEPILFPVHLGETSTPYEMDPKSGLRIGDSQERKGTFRGGFYEHTLHVNQPERTIQLDEGPELKFGGDEYDLLVEAGDGTKLYVDVSALEEGFEGDVHVGVKGRIRRMFTGDIIAQ</sequence>
<feature type="compositionally biased region" description="Basic and acidic residues" evidence="1">
    <location>
        <begin position="1"/>
        <end position="12"/>
    </location>
</feature>
<dbReference type="Proteomes" id="UP000320390">
    <property type="component" value="Chromosome"/>
</dbReference>
<dbReference type="EMBL" id="CP036434">
    <property type="protein sequence ID" value="QDV04985.1"/>
    <property type="molecule type" value="Genomic_DNA"/>
</dbReference>
<evidence type="ECO:0000313" key="3">
    <source>
        <dbReference type="EMBL" id="QDV04985.1"/>
    </source>
</evidence>
<dbReference type="AlphaFoldDB" id="A0A518ELL9"/>
<organism evidence="3 4">
    <name type="scientific">Saltatorellus ferox</name>
    <dbReference type="NCBI Taxonomy" id="2528018"/>
    <lineage>
        <taxon>Bacteria</taxon>
        <taxon>Pseudomonadati</taxon>
        <taxon>Planctomycetota</taxon>
        <taxon>Planctomycetia</taxon>
        <taxon>Planctomycetia incertae sedis</taxon>
        <taxon>Saltatorellus</taxon>
    </lineage>
</organism>
<evidence type="ECO:0000313" key="4">
    <source>
        <dbReference type="Proteomes" id="UP000320390"/>
    </source>
</evidence>
<name>A0A518ELL9_9BACT</name>
<dbReference type="OrthoDB" id="4863874at2"/>
<evidence type="ECO:0000256" key="1">
    <source>
        <dbReference type="SAM" id="MobiDB-lite"/>
    </source>
</evidence>
<protein>
    <submittedName>
        <fullName evidence="3">Uncharacterized protein</fullName>
    </submittedName>
</protein>
<evidence type="ECO:0000256" key="2">
    <source>
        <dbReference type="SAM" id="Phobius"/>
    </source>
</evidence>
<reference evidence="3 4" key="1">
    <citation type="submission" date="2019-02" db="EMBL/GenBank/DDBJ databases">
        <title>Deep-cultivation of Planctomycetes and their phenomic and genomic characterization uncovers novel biology.</title>
        <authorList>
            <person name="Wiegand S."/>
            <person name="Jogler M."/>
            <person name="Boedeker C."/>
            <person name="Pinto D."/>
            <person name="Vollmers J."/>
            <person name="Rivas-Marin E."/>
            <person name="Kohn T."/>
            <person name="Peeters S.H."/>
            <person name="Heuer A."/>
            <person name="Rast P."/>
            <person name="Oberbeckmann S."/>
            <person name="Bunk B."/>
            <person name="Jeske O."/>
            <person name="Meyerdierks A."/>
            <person name="Storesund J.E."/>
            <person name="Kallscheuer N."/>
            <person name="Luecker S."/>
            <person name="Lage O.M."/>
            <person name="Pohl T."/>
            <person name="Merkel B.J."/>
            <person name="Hornburger P."/>
            <person name="Mueller R.-W."/>
            <person name="Bruemmer F."/>
            <person name="Labrenz M."/>
            <person name="Spormann A.M."/>
            <person name="Op den Camp H."/>
            <person name="Overmann J."/>
            <person name="Amann R."/>
            <person name="Jetten M.S.M."/>
            <person name="Mascher T."/>
            <person name="Medema M.H."/>
            <person name="Devos D.P."/>
            <person name="Kaster A.-K."/>
            <person name="Ovreas L."/>
            <person name="Rohde M."/>
            <person name="Galperin M.Y."/>
            <person name="Jogler C."/>
        </authorList>
    </citation>
    <scope>NUCLEOTIDE SEQUENCE [LARGE SCALE GENOMIC DNA]</scope>
    <source>
        <strain evidence="3 4">Poly30</strain>
    </source>
</reference>
<accession>A0A518ELL9</accession>
<keyword evidence="2" id="KW-0472">Membrane</keyword>
<gene>
    <name evidence="3" type="ORF">Poly30_04800</name>
</gene>
<feature type="transmembrane region" description="Helical" evidence="2">
    <location>
        <begin position="32"/>
        <end position="50"/>
    </location>
</feature>
<keyword evidence="4" id="KW-1185">Reference proteome</keyword>
<keyword evidence="2" id="KW-1133">Transmembrane helix</keyword>
<dbReference type="RefSeq" id="WP_145194414.1">
    <property type="nucleotide sequence ID" value="NZ_CP036434.1"/>
</dbReference>
<keyword evidence="2" id="KW-0812">Transmembrane</keyword>
<proteinExistence type="predicted"/>
<feature type="region of interest" description="Disordered" evidence="1">
    <location>
        <begin position="1"/>
        <end position="27"/>
    </location>
</feature>